<accession>G7Y6H3</accession>
<protein>
    <submittedName>
        <fullName evidence="1">Uncharacterized protein</fullName>
    </submittedName>
</protein>
<organism evidence="1 2">
    <name type="scientific">Clonorchis sinensis</name>
    <name type="common">Chinese liver fluke</name>
    <dbReference type="NCBI Taxonomy" id="79923"/>
    <lineage>
        <taxon>Eukaryota</taxon>
        <taxon>Metazoa</taxon>
        <taxon>Spiralia</taxon>
        <taxon>Lophotrochozoa</taxon>
        <taxon>Platyhelminthes</taxon>
        <taxon>Trematoda</taxon>
        <taxon>Digenea</taxon>
        <taxon>Opisthorchiida</taxon>
        <taxon>Opisthorchiata</taxon>
        <taxon>Opisthorchiidae</taxon>
        <taxon>Clonorchis</taxon>
    </lineage>
</organism>
<proteinExistence type="predicted"/>
<sequence length="434" mass="50002">MVNQEYPLLRITLKQHGTSVRRPAAPNDRTALHLDGCVTCGLRTKRRHTLIGQIANQSVSRIFSSMLLAPLMEILALPCGTFCDYPIDAETSFQFEKSLIIEIEQKIFQDRDHPFGKVLYIYIFIIIMDNMTSVYSTDASLLYNHDLFESLIVKKRIEGDKVKVFGAVVKRESDVQIAVTESQHHQIRLSQTPKVPVRFRMVKNTSNWRILSSFRLVEVNLPRSNHYKPPTSNYVAWPGYPLSACPHLRESQCPRVHPFVLFDKMRQQNVLHQAADKEHNSCRRIFSNLMSSVLGSGNTRHSKIPFVRRNQTPDQIGNGAVRTLLKSVLVESLDSVNQTDELCDTQHLFPRCDTEDSPRRLIWVARRKTAQLSWLNQATEVYDRCIFRRIFSSMLKSREALCISIDKDNRSLSKFFSSNRATKCTGSIRYRFVH</sequence>
<dbReference type="Proteomes" id="UP000008909">
    <property type="component" value="Unassembled WGS sequence"/>
</dbReference>
<keyword evidence="2" id="KW-1185">Reference proteome</keyword>
<dbReference type="AlphaFoldDB" id="G7Y6H3"/>
<reference evidence="1" key="1">
    <citation type="journal article" date="2011" name="Genome Biol.">
        <title>The draft genome of the carcinogenic human liver fluke Clonorchis sinensis.</title>
        <authorList>
            <person name="Wang X."/>
            <person name="Chen W."/>
            <person name="Huang Y."/>
            <person name="Sun J."/>
            <person name="Men J."/>
            <person name="Liu H."/>
            <person name="Luo F."/>
            <person name="Guo L."/>
            <person name="Lv X."/>
            <person name="Deng C."/>
            <person name="Zhou C."/>
            <person name="Fan Y."/>
            <person name="Li X."/>
            <person name="Huang L."/>
            <person name="Hu Y."/>
            <person name="Liang C."/>
            <person name="Hu X."/>
            <person name="Xu J."/>
            <person name="Yu X."/>
        </authorList>
    </citation>
    <scope>NUCLEOTIDE SEQUENCE [LARGE SCALE GENOMIC DNA]</scope>
    <source>
        <strain evidence="1">Henan</strain>
    </source>
</reference>
<name>G7Y6H3_CLOSI</name>
<reference key="2">
    <citation type="submission" date="2011-10" db="EMBL/GenBank/DDBJ databases">
        <title>The genome and transcriptome sequence of Clonorchis sinensis provide insights into the carcinogenic liver fluke.</title>
        <authorList>
            <person name="Wang X."/>
            <person name="Huang Y."/>
            <person name="Chen W."/>
            <person name="Liu H."/>
            <person name="Guo L."/>
            <person name="Chen Y."/>
            <person name="Luo F."/>
            <person name="Zhou W."/>
            <person name="Sun J."/>
            <person name="Mao Q."/>
            <person name="Liang P."/>
            <person name="Zhou C."/>
            <person name="Tian Y."/>
            <person name="Men J."/>
            <person name="Lv X."/>
            <person name="Huang L."/>
            <person name="Zhou J."/>
            <person name="Hu Y."/>
            <person name="Li R."/>
            <person name="Zhang F."/>
            <person name="Lei H."/>
            <person name="Li X."/>
            <person name="Hu X."/>
            <person name="Liang C."/>
            <person name="Xu J."/>
            <person name="Wu Z."/>
            <person name="Yu X."/>
        </authorList>
    </citation>
    <scope>NUCLEOTIDE SEQUENCE</scope>
    <source>
        <strain>Henan</strain>
    </source>
</reference>
<gene>
    <name evidence="1" type="ORF">CLF_101751</name>
</gene>
<evidence type="ECO:0000313" key="2">
    <source>
        <dbReference type="Proteomes" id="UP000008909"/>
    </source>
</evidence>
<evidence type="ECO:0000313" key="1">
    <source>
        <dbReference type="EMBL" id="GAA48558.1"/>
    </source>
</evidence>
<dbReference type="EMBL" id="DF142896">
    <property type="protein sequence ID" value="GAA48558.1"/>
    <property type="molecule type" value="Genomic_DNA"/>
</dbReference>